<dbReference type="GO" id="GO:0032040">
    <property type="term" value="C:small-subunit processome"/>
    <property type="evidence" value="ECO:0007669"/>
    <property type="project" value="TreeGrafter"/>
</dbReference>
<reference evidence="11 12" key="1">
    <citation type="journal article" date="2012" name="Eukaryot. Cell">
        <title>Draft genome sequence of CBS 2479, the standard type strain of Trichosporon asahii.</title>
        <authorList>
            <person name="Yang R.Y."/>
            <person name="Li H.T."/>
            <person name="Zhu H."/>
            <person name="Zhou G.P."/>
            <person name="Wang M."/>
            <person name="Wang L."/>
        </authorList>
    </citation>
    <scope>NUCLEOTIDE SEQUENCE [LARGE SCALE GENOMIC DNA]</scope>
    <source>
        <strain evidence="12">ATCC 90039 / CBS 2479 / JCM 2466 / KCTC 7840 / NCYC 2677 / UAMH 7654</strain>
    </source>
</reference>
<evidence type="ECO:0000256" key="7">
    <source>
        <dbReference type="ARBA" id="ARBA00076453"/>
    </source>
</evidence>
<dbReference type="SMART" id="SM00320">
    <property type="entry name" value="WD40"/>
    <property type="match status" value="4"/>
</dbReference>
<dbReference type="Gene3D" id="2.130.10.10">
    <property type="entry name" value="YVTN repeat-like/Quinoprotein amine dehydrogenase"/>
    <property type="match status" value="2"/>
</dbReference>
<keyword evidence="6" id="KW-0539">Nucleus</keyword>
<comment type="caution">
    <text evidence="11">The sequence shown here is derived from an EMBL/GenBank/DDBJ whole genome shotgun (WGS) entry which is preliminary data.</text>
</comment>
<dbReference type="GO" id="GO:0000462">
    <property type="term" value="P:maturation of SSU-rRNA from tricistronic rRNA transcript (SSU-rRNA, 5.8S rRNA, LSU-rRNA)"/>
    <property type="evidence" value="ECO:0007669"/>
    <property type="project" value="TreeGrafter"/>
</dbReference>
<feature type="compositionally biased region" description="Polar residues" evidence="9">
    <location>
        <begin position="43"/>
        <end position="63"/>
    </location>
</feature>
<keyword evidence="4 8" id="KW-0853">WD repeat</keyword>
<evidence type="ECO:0000256" key="9">
    <source>
        <dbReference type="SAM" id="MobiDB-lite"/>
    </source>
</evidence>
<comment type="function">
    <text evidence="1">Involved in nucleolar processing of pre-18S ribosomal RNA.</text>
</comment>
<evidence type="ECO:0000313" key="11">
    <source>
        <dbReference type="EMBL" id="EJT46228.1"/>
    </source>
</evidence>
<dbReference type="PANTHER" id="PTHR14085:SF3">
    <property type="entry name" value="WD REPEAT-CONTAINING PROTEIN 46"/>
    <property type="match status" value="1"/>
</dbReference>
<dbReference type="OrthoDB" id="10251154at2759"/>
<dbReference type="RefSeq" id="XP_014177467.1">
    <property type="nucleotide sequence ID" value="XM_014321992.1"/>
</dbReference>
<dbReference type="PROSITE" id="PS50294">
    <property type="entry name" value="WD_REPEATS_REGION"/>
    <property type="match status" value="1"/>
</dbReference>
<evidence type="ECO:0000256" key="3">
    <source>
        <dbReference type="ARBA" id="ARBA00022552"/>
    </source>
</evidence>
<dbReference type="SMART" id="SM01033">
    <property type="entry name" value="BING4CT"/>
    <property type="match status" value="1"/>
</dbReference>
<dbReference type="AlphaFoldDB" id="J5Q9Q7"/>
<evidence type="ECO:0000256" key="6">
    <source>
        <dbReference type="ARBA" id="ARBA00023242"/>
    </source>
</evidence>
<dbReference type="PANTHER" id="PTHR14085">
    <property type="entry name" value="WD-REPEAT PROTEIN BING4"/>
    <property type="match status" value="1"/>
</dbReference>
<dbReference type="FunFam" id="2.130.10.10:FF:000378">
    <property type="entry name" value="U3 small nucleolar RNA-associated protein 7"/>
    <property type="match status" value="1"/>
</dbReference>
<dbReference type="HOGENOM" id="CLU_022996_1_0_1"/>
<dbReference type="InterPro" id="IPR040315">
    <property type="entry name" value="WDR46/Utp7"/>
</dbReference>
<dbReference type="EMBL" id="ALBS01000299">
    <property type="protein sequence ID" value="EJT46228.1"/>
    <property type="molecule type" value="Genomic_DNA"/>
</dbReference>
<dbReference type="Proteomes" id="UP000002748">
    <property type="component" value="Unassembled WGS sequence"/>
</dbReference>
<protein>
    <recommendedName>
        <fullName evidence="7">U three protein 7</fullName>
    </recommendedName>
</protein>
<dbReference type="Pfam" id="PF00400">
    <property type="entry name" value="WD40"/>
    <property type="match status" value="1"/>
</dbReference>
<dbReference type="VEuPathDB" id="FungiDB:A1Q1_05185"/>
<dbReference type="InterPro" id="IPR036322">
    <property type="entry name" value="WD40_repeat_dom_sf"/>
</dbReference>
<name>J5Q9Q7_TRIAS</name>
<dbReference type="SUPFAM" id="SSF50978">
    <property type="entry name" value="WD40 repeat-like"/>
    <property type="match status" value="1"/>
</dbReference>
<feature type="compositionally biased region" description="Basic residues" evidence="9">
    <location>
        <begin position="569"/>
        <end position="587"/>
    </location>
</feature>
<evidence type="ECO:0000259" key="10">
    <source>
        <dbReference type="SMART" id="SM01033"/>
    </source>
</evidence>
<keyword evidence="5" id="KW-0677">Repeat</keyword>
<comment type="subcellular location">
    <subcellularLocation>
        <location evidence="2">Nucleus</location>
        <location evidence="2">Nucleolus</location>
    </subcellularLocation>
</comment>
<feature type="region of interest" description="Disordered" evidence="9">
    <location>
        <begin position="487"/>
        <end position="587"/>
    </location>
</feature>
<sequence>MDALLAAAGPMRPPKRKRSFHKKGQPTAHKTVDRGEHKEAIDPSTNSILTSTRVPGSFQSRNLATGKGAEPLRPDASVSKIADKKLRARVARTDVAGKKAKQERADVDEWLNQAVSGGQGGIEVEEDEGERTWRVGQDEIVQAVGVSNAHKKFDLRFDNMGNYMVDYTRNGRHLAIASQKGHVATFDWKAGKLNAEIQLREAVRDIKFLQNEDYFAVAQKKYVFIYDRNGVELHKLKDHIDPVHMEFLPYHYLLSTVGHAGHLKYHDVSTGQMLTQIATRLGSPASMAQNPHSAIIHLGHQNGTMTMWSPNLTTPHVKLLAHRGPVAGIAIDPSENSAGRYCATAGLDGTVKLWDGRMWGKEVRHWTVRNAPSTLSYSGRGILAVGGKSGVTTYRDTHRGSGAPKPYLTLPTPGLSAFDARFCPFEDVLAVGHEKGISSLLVPGSGEANFDSNEADVFESYSRRRERDVRSVLDKIRPELITMDTDFLGHINPSKGGETHAEREGRSYRHLSRIERLKLNGEDVDGSGAEGTARGAAGGVNGANESRMGINDEDEESGDDEDESTPEGKKKKKMRGRNKAMKRYLSKKKKNVIDPALLAVREKVEAQKRADEQAARVARGEVVKESGALARFG</sequence>
<feature type="compositionally biased region" description="Basic residues" evidence="9">
    <location>
        <begin position="13"/>
        <end position="24"/>
    </location>
</feature>
<accession>J5Q9Q7</accession>
<feature type="compositionally biased region" description="Low complexity" evidence="9">
    <location>
        <begin position="526"/>
        <end position="535"/>
    </location>
</feature>
<dbReference type="GO" id="GO:0030686">
    <property type="term" value="C:90S preribosome"/>
    <property type="evidence" value="ECO:0007669"/>
    <property type="project" value="TreeGrafter"/>
</dbReference>
<feature type="repeat" description="WD" evidence="8">
    <location>
        <begin position="319"/>
        <end position="355"/>
    </location>
</feature>
<evidence type="ECO:0000256" key="8">
    <source>
        <dbReference type="PROSITE-ProRule" id="PRU00221"/>
    </source>
</evidence>
<feature type="domain" description="BING4 C-terminal" evidence="10">
    <location>
        <begin position="406"/>
        <end position="485"/>
    </location>
</feature>
<feature type="compositionally biased region" description="Acidic residues" evidence="9">
    <location>
        <begin position="551"/>
        <end position="565"/>
    </location>
</feature>
<feature type="region of interest" description="Disordered" evidence="9">
    <location>
        <begin position="1"/>
        <end position="71"/>
    </location>
</feature>
<dbReference type="GeneID" id="25988697"/>
<feature type="compositionally biased region" description="Basic and acidic residues" evidence="9">
    <location>
        <begin position="497"/>
        <end position="521"/>
    </location>
</feature>
<dbReference type="InterPro" id="IPR015943">
    <property type="entry name" value="WD40/YVTN_repeat-like_dom_sf"/>
</dbReference>
<dbReference type="InterPro" id="IPR001680">
    <property type="entry name" value="WD40_rpt"/>
</dbReference>
<proteinExistence type="predicted"/>
<organism evidence="11 12">
    <name type="scientific">Trichosporon asahii var. asahii (strain ATCC 90039 / CBS 2479 / JCM 2466 / KCTC 7840 / NBRC 103889/ NCYC 2677 / UAMH 7654)</name>
    <name type="common">Yeast</name>
    <dbReference type="NCBI Taxonomy" id="1186058"/>
    <lineage>
        <taxon>Eukaryota</taxon>
        <taxon>Fungi</taxon>
        <taxon>Dikarya</taxon>
        <taxon>Basidiomycota</taxon>
        <taxon>Agaricomycotina</taxon>
        <taxon>Tremellomycetes</taxon>
        <taxon>Trichosporonales</taxon>
        <taxon>Trichosporonaceae</taxon>
        <taxon>Trichosporon</taxon>
    </lineage>
</organism>
<evidence type="ECO:0000313" key="12">
    <source>
        <dbReference type="Proteomes" id="UP000002748"/>
    </source>
</evidence>
<evidence type="ECO:0000256" key="2">
    <source>
        <dbReference type="ARBA" id="ARBA00004604"/>
    </source>
</evidence>
<feature type="compositionally biased region" description="Basic and acidic residues" evidence="9">
    <location>
        <begin position="30"/>
        <end position="41"/>
    </location>
</feature>
<evidence type="ECO:0000256" key="5">
    <source>
        <dbReference type="ARBA" id="ARBA00022737"/>
    </source>
</evidence>
<evidence type="ECO:0000256" key="4">
    <source>
        <dbReference type="ARBA" id="ARBA00022574"/>
    </source>
</evidence>
<dbReference type="Pfam" id="PF08149">
    <property type="entry name" value="BING4CT"/>
    <property type="match status" value="1"/>
</dbReference>
<keyword evidence="3" id="KW-0698">rRNA processing</keyword>
<dbReference type="InterPro" id="IPR012952">
    <property type="entry name" value="BING4_C_dom"/>
</dbReference>
<evidence type="ECO:0000256" key="1">
    <source>
        <dbReference type="ARBA" id="ARBA00004099"/>
    </source>
</evidence>
<dbReference type="KEGG" id="tasa:A1Q1_05185"/>
<gene>
    <name evidence="11" type="ORF">A1Q1_05185</name>
</gene>
<dbReference type="PROSITE" id="PS50082">
    <property type="entry name" value="WD_REPEATS_2"/>
    <property type="match status" value="1"/>
</dbReference>